<dbReference type="NCBIfam" id="TIGR00756">
    <property type="entry name" value="PPR"/>
    <property type="match status" value="6"/>
</dbReference>
<dbReference type="Gene3D" id="1.25.40.10">
    <property type="entry name" value="Tetratricopeptide repeat domain"/>
    <property type="match status" value="4"/>
</dbReference>
<dbReference type="Pfam" id="PF01535">
    <property type="entry name" value="PPR"/>
    <property type="match status" value="4"/>
</dbReference>
<dbReference type="EnsemblPlants" id="Zm00001eb240930_T001">
    <property type="protein sequence ID" value="Zm00001eb240930_P001"/>
    <property type="gene ID" value="Zm00001eb240930"/>
</dbReference>
<dbReference type="GO" id="GO:0003723">
    <property type="term" value="F:RNA binding"/>
    <property type="evidence" value="ECO:0007669"/>
    <property type="project" value="InterPro"/>
</dbReference>
<feature type="repeat" description="PPR" evidence="3">
    <location>
        <begin position="436"/>
        <end position="470"/>
    </location>
</feature>
<dbReference type="GO" id="GO:0009451">
    <property type="term" value="P:RNA modification"/>
    <property type="evidence" value="ECO:0000318"/>
    <property type="project" value="GO_Central"/>
</dbReference>
<dbReference type="Proteomes" id="UP000007305">
    <property type="component" value="Chromosome 5"/>
</dbReference>
<dbReference type="InterPro" id="IPR002885">
    <property type="entry name" value="PPR_rpt"/>
</dbReference>
<feature type="repeat" description="PPR" evidence="3">
    <location>
        <begin position="234"/>
        <end position="268"/>
    </location>
</feature>
<reference evidence="4" key="2">
    <citation type="submission" date="2019-07" db="EMBL/GenBank/DDBJ databases">
        <authorList>
            <person name="Seetharam A."/>
            <person name="Woodhouse M."/>
            <person name="Cannon E."/>
        </authorList>
    </citation>
    <scope>NUCLEOTIDE SEQUENCE [LARGE SCALE GENOMIC DNA]</scope>
    <source>
        <strain evidence="4">cv. B73</strain>
    </source>
</reference>
<feature type="repeat" description="PPR" evidence="3">
    <location>
        <begin position="471"/>
        <end position="506"/>
    </location>
</feature>
<name>A0A804U854_MAIZE</name>
<evidence type="ECO:0000256" key="2">
    <source>
        <dbReference type="ARBA" id="ARBA00022946"/>
    </source>
</evidence>
<feature type="repeat" description="PPR" evidence="3">
    <location>
        <begin position="335"/>
        <end position="369"/>
    </location>
</feature>
<dbReference type="PROSITE" id="PS51375">
    <property type="entry name" value="PPR"/>
    <property type="match status" value="5"/>
</dbReference>
<dbReference type="Pfam" id="PF12854">
    <property type="entry name" value="PPR_1"/>
    <property type="match status" value="1"/>
</dbReference>
<proteinExistence type="predicted"/>
<feature type="repeat" description="PPR" evidence="3">
    <location>
        <begin position="132"/>
        <end position="166"/>
    </location>
</feature>
<evidence type="ECO:0000313" key="5">
    <source>
        <dbReference type="Proteomes" id="UP000007305"/>
    </source>
</evidence>
<dbReference type="FunFam" id="1.25.40.10:FF:001824">
    <property type="entry name" value="Selenium binding protein-like protein"/>
    <property type="match status" value="1"/>
</dbReference>
<accession>A0A804U854</accession>
<protein>
    <recommendedName>
        <fullName evidence="6">Pentatricopeptide repeat-containing protein</fullName>
    </recommendedName>
</protein>
<gene>
    <name evidence="4" type="primary">LOC100382456</name>
</gene>
<reference evidence="5" key="1">
    <citation type="journal article" date="2009" name="Science">
        <title>The B73 maize genome: complexity, diversity, and dynamics.</title>
        <authorList>
            <person name="Schnable P.S."/>
            <person name="Ware D."/>
            <person name="Fulton R.S."/>
            <person name="Stein J.C."/>
            <person name="Wei F."/>
            <person name="Pasternak S."/>
            <person name="Liang C."/>
            <person name="Zhang J."/>
            <person name="Fulton L."/>
            <person name="Graves T.A."/>
            <person name="Minx P."/>
            <person name="Reily A.D."/>
            <person name="Courtney L."/>
            <person name="Kruchowski S.S."/>
            <person name="Tomlinson C."/>
            <person name="Strong C."/>
            <person name="Delehaunty K."/>
            <person name="Fronick C."/>
            <person name="Courtney B."/>
            <person name="Rock S.M."/>
            <person name="Belter E."/>
            <person name="Du F."/>
            <person name="Kim K."/>
            <person name="Abbott R.M."/>
            <person name="Cotton M."/>
            <person name="Levy A."/>
            <person name="Marchetto P."/>
            <person name="Ochoa K."/>
            <person name="Jackson S.M."/>
            <person name="Gillam B."/>
            <person name="Chen W."/>
            <person name="Yan L."/>
            <person name="Higginbotham J."/>
            <person name="Cardenas M."/>
            <person name="Waligorski J."/>
            <person name="Applebaum E."/>
            <person name="Phelps L."/>
            <person name="Falcone J."/>
            <person name="Kanchi K."/>
            <person name="Thane T."/>
            <person name="Scimone A."/>
            <person name="Thane N."/>
            <person name="Henke J."/>
            <person name="Wang T."/>
            <person name="Ruppert J."/>
            <person name="Shah N."/>
            <person name="Rotter K."/>
            <person name="Hodges J."/>
            <person name="Ingenthron E."/>
            <person name="Cordes M."/>
            <person name="Kohlberg S."/>
            <person name="Sgro J."/>
            <person name="Delgado B."/>
            <person name="Mead K."/>
            <person name="Chinwalla A."/>
            <person name="Leonard S."/>
            <person name="Crouse K."/>
            <person name="Collura K."/>
            <person name="Kudrna D."/>
            <person name="Currie J."/>
            <person name="He R."/>
            <person name="Angelova A."/>
            <person name="Rajasekar S."/>
            <person name="Mueller T."/>
            <person name="Lomeli R."/>
            <person name="Scara G."/>
            <person name="Ko A."/>
            <person name="Delaney K."/>
            <person name="Wissotski M."/>
            <person name="Lopez G."/>
            <person name="Campos D."/>
            <person name="Braidotti M."/>
            <person name="Ashley E."/>
            <person name="Golser W."/>
            <person name="Kim H."/>
            <person name="Lee S."/>
            <person name="Lin J."/>
            <person name="Dujmic Z."/>
            <person name="Kim W."/>
            <person name="Talag J."/>
            <person name="Zuccolo A."/>
            <person name="Fan C."/>
            <person name="Sebastian A."/>
            <person name="Kramer M."/>
            <person name="Spiegel L."/>
            <person name="Nascimento L."/>
            <person name="Zutavern T."/>
            <person name="Miller B."/>
            <person name="Ambroise C."/>
            <person name="Muller S."/>
            <person name="Spooner W."/>
            <person name="Narechania A."/>
            <person name="Ren L."/>
            <person name="Wei S."/>
            <person name="Kumari S."/>
            <person name="Faga B."/>
            <person name="Levy M.J."/>
            <person name="McMahan L."/>
            <person name="Van Buren P."/>
            <person name="Vaughn M.W."/>
            <person name="Ying K."/>
            <person name="Yeh C.-T."/>
            <person name="Emrich S.J."/>
            <person name="Jia Y."/>
            <person name="Kalyanaraman A."/>
            <person name="Hsia A.-P."/>
            <person name="Barbazuk W.B."/>
            <person name="Baucom R.S."/>
            <person name="Brutnell T.P."/>
            <person name="Carpita N.C."/>
            <person name="Chaparro C."/>
            <person name="Chia J.-M."/>
            <person name="Deragon J.-M."/>
            <person name="Estill J.C."/>
            <person name="Fu Y."/>
            <person name="Jeddeloh J.A."/>
            <person name="Han Y."/>
            <person name="Lee H."/>
            <person name="Li P."/>
            <person name="Lisch D.R."/>
            <person name="Liu S."/>
            <person name="Liu Z."/>
            <person name="Nagel D.H."/>
            <person name="McCann M.C."/>
            <person name="SanMiguel P."/>
            <person name="Myers A.M."/>
            <person name="Nettleton D."/>
            <person name="Nguyen J."/>
            <person name="Penning B.W."/>
            <person name="Ponnala L."/>
            <person name="Schneider K.L."/>
            <person name="Schwartz D.C."/>
            <person name="Sharma A."/>
            <person name="Soderlund C."/>
            <person name="Springer N.M."/>
            <person name="Sun Q."/>
            <person name="Wang H."/>
            <person name="Waterman M."/>
            <person name="Westerman R."/>
            <person name="Wolfgruber T.K."/>
            <person name="Yang L."/>
            <person name="Yu Y."/>
            <person name="Zhang L."/>
            <person name="Zhou S."/>
            <person name="Zhu Q."/>
            <person name="Bennetzen J.L."/>
            <person name="Dawe R.K."/>
            <person name="Jiang J."/>
            <person name="Jiang N."/>
            <person name="Presting G.G."/>
            <person name="Wessler S.R."/>
            <person name="Aluru S."/>
            <person name="Martienssen R.A."/>
            <person name="Clifton S.W."/>
            <person name="McCombie W.R."/>
            <person name="Wing R.A."/>
            <person name="Wilson R.K."/>
        </authorList>
    </citation>
    <scope>NUCLEOTIDE SEQUENCE [LARGE SCALE GENOMIC DNA]</scope>
    <source>
        <strain evidence="5">cv. B73</strain>
    </source>
</reference>
<sequence>MITATHAWSSLPRPLGMSDTTPAATALNHWNRSIQLAAASGSYGHCLRLYAGPLLAAGLRGDASTFPSLAKSCAALRLPGLGRAVHALAFLSGAAVSRDAFVRTSLVDMYAKCGRLPDAHRLFDETPCSSRTLVAWNCMISAYGRSSQVEEAVGVFNAMRRAEVRPSGSTVVGLLSGCADSVSARYPGVSVYGLTIKSGLDADLLVSNSVLTMLVRGGQLDSARLLFDRVENKSVVTWSAMASAYLQTGDWMEVFALFSSMRETEQPMDSVVLANLITAAMLFGNNLVAKGVHALAIKVGFDRQEDLAASLVNLYSKCGNLLAAREVFDSLQWKSVIMWTSMLNGYVECGYPDEALATFDAMLCAKVEPNKATVLAVLSAGANLGSANVAQKVEEHVKAMELQSDLQVCTRLIDMYCKCGSIQRARKIFDSVPNRDLAIWSAMINGHACNGEGSEAVVLFNEMQSKGVRPDAIVFTHILTACSHSGSVDEGLRCFHSMTAEHGIEPSVEHYMCMIDLLCKAGHLSSAIKFFGEMPVRLRNQVLAPLISAHRVNGADSSVEFMSEGLLNLGSQDSGHCVLISNMLSCLGQWKKARSYRTLISKQGLVKKPGWSYIELGG</sequence>
<dbReference type="EnsemblPlants" id="Zm00001eb240930_T002">
    <property type="protein sequence ID" value="Zm00001eb240930_P002"/>
    <property type="gene ID" value="Zm00001eb240930"/>
</dbReference>
<evidence type="ECO:0008006" key="6">
    <source>
        <dbReference type="Google" id="ProtNLM"/>
    </source>
</evidence>
<keyword evidence="1" id="KW-0677">Repeat</keyword>
<dbReference type="InterPro" id="IPR046848">
    <property type="entry name" value="E_motif"/>
</dbReference>
<dbReference type="InterPro" id="IPR011990">
    <property type="entry name" value="TPR-like_helical_dom_sf"/>
</dbReference>
<dbReference type="Gramene" id="Zm00001eb240930_T001">
    <property type="protein sequence ID" value="Zm00001eb240930_P001"/>
    <property type="gene ID" value="Zm00001eb240930"/>
</dbReference>
<dbReference type="PANTHER" id="PTHR24015:SF1934">
    <property type="entry name" value="PENTATRICOPEPTIDE REPEAT-CONTAINING PROTEIN"/>
    <property type="match status" value="1"/>
</dbReference>
<dbReference type="Gramene" id="Zm00001eb240930_T002">
    <property type="protein sequence ID" value="Zm00001eb240930_P002"/>
    <property type="gene ID" value="Zm00001eb240930"/>
</dbReference>
<dbReference type="Pfam" id="PF20431">
    <property type="entry name" value="E_motif"/>
    <property type="match status" value="1"/>
</dbReference>
<dbReference type="Pfam" id="PF13041">
    <property type="entry name" value="PPR_2"/>
    <property type="match status" value="3"/>
</dbReference>
<dbReference type="SUPFAM" id="SSF48452">
    <property type="entry name" value="TPR-like"/>
    <property type="match status" value="1"/>
</dbReference>
<organism evidence="4 5">
    <name type="scientific">Zea mays</name>
    <name type="common">Maize</name>
    <dbReference type="NCBI Taxonomy" id="4577"/>
    <lineage>
        <taxon>Eukaryota</taxon>
        <taxon>Viridiplantae</taxon>
        <taxon>Streptophyta</taxon>
        <taxon>Embryophyta</taxon>
        <taxon>Tracheophyta</taxon>
        <taxon>Spermatophyta</taxon>
        <taxon>Magnoliopsida</taxon>
        <taxon>Liliopsida</taxon>
        <taxon>Poales</taxon>
        <taxon>Poaceae</taxon>
        <taxon>PACMAD clade</taxon>
        <taxon>Panicoideae</taxon>
        <taxon>Andropogonodae</taxon>
        <taxon>Andropogoneae</taxon>
        <taxon>Tripsacinae</taxon>
        <taxon>Zea</taxon>
    </lineage>
</organism>
<dbReference type="FunFam" id="1.25.40.10:FF:001079">
    <property type="entry name" value="Pentatricopeptide repeat-containing protein At2g17210"/>
    <property type="match status" value="1"/>
</dbReference>
<dbReference type="FunFam" id="1.25.40.10:FF:000682">
    <property type="entry name" value="Pentatricopeptide repeat-containing protein At3g16610"/>
    <property type="match status" value="1"/>
</dbReference>
<keyword evidence="5" id="KW-1185">Reference proteome</keyword>
<reference evidence="4" key="3">
    <citation type="submission" date="2021-05" db="UniProtKB">
        <authorList>
            <consortium name="EnsemblPlants"/>
        </authorList>
    </citation>
    <scope>IDENTIFICATION</scope>
    <source>
        <strain evidence="4">cv. B73</strain>
    </source>
</reference>
<keyword evidence="2" id="KW-0809">Transit peptide</keyword>
<evidence type="ECO:0000256" key="1">
    <source>
        <dbReference type="ARBA" id="ARBA00022737"/>
    </source>
</evidence>
<dbReference type="AlphaFoldDB" id="A0A804U854"/>
<dbReference type="InterPro" id="IPR046960">
    <property type="entry name" value="PPR_At4g14850-like_plant"/>
</dbReference>
<evidence type="ECO:0000256" key="3">
    <source>
        <dbReference type="PROSITE-ProRule" id="PRU00708"/>
    </source>
</evidence>
<dbReference type="PANTHER" id="PTHR24015">
    <property type="entry name" value="OS07G0578800 PROTEIN-RELATED"/>
    <property type="match status" value="1"/>
</dbReference>
<evidence type="ECO:0000313" key="4">
    <source>
        <dbReference type="EnsemblPlants" id="Zm00001eb240930_P001"/>
    </source>
</evidence>